<evidence type="ECO:0000256" key="2">
    <source>
        <dbReference type="ARBA" id="ARBA00023004"/>
    </source>
</evidence>
<dbReference type="GO" id="GO:0016705">
    <property type="term" value="F:oxidoreductase activity, acting on paired donors, with incorporation or reduction of molecular oxygen"/>
    <property type="evidence" value="ECO:0007669"/>
    <property type="project" value="InterPro"/>
</dbReference>
<dbReference type="GO" id="GO:0020037">
    <property type="term" value="F:heme binding"/>
    <property type="evidence" value="ECO:0007669"/>
    <property type="project" value="InterPro"/>
</dbReference>
<dbReference type="GO" id="GO:0004497">
    <property type="term" value="F:monooxygenase activity"/>
    <property type="evidence" value="ECO:0007669"/>
    <property type="project" value="InterPro"/>
</dbReference>
<keyword evidence="2" id="KW-0408">Iron</keyword>
<dbReference type="GO" id="GO:0016132">
    <property type="term" value="P:brassinosteroid biosynthetic process"/>
    <property type="evidence" value="ECO:0007669"/>
    <property type="project" value="TreeGrafter"/>
</dbReference>
<gene>
    <name evidence="3" type="ORF">GUJ93_ZPchr0003g17831</name>
</gene>
<sequence length="165" mass="18359">MQAPLAELKDNVTAFRAATITTLAALCAGLEQCAAATAAYELPELLLDTSHVVSKVIHEGLRLANIALVVFRKATEDVHIKGYAIPNGSKIMICSSTVHQNPAVYTDPDIFNPWRWKNRKQIFKENLEVSSLKEMGLQVFTPCEVANLHSFPPSFHFPYHISLRQ</sequence>
<dbReference type="Proteomes" id="UP000729402">
    <property type="component" value="Unassembled WGS sequence"/>
</dbReference>
<name>A0A8J5SET2_ZIZPA</name>
<proteinExistence type="predicted"/>
<feature type="non-terminal residue" evidence="3">
    <location>
        <position position="165"/>
    </location>
</feature>
<dbReference type="GO" id="GO:0016125">
    <property type="term" value="P:sterol metabolic process"/>
    <property type="evidence" value="ECO:0007669"/>
    <property type="project" value="TreeGrafter"/>
</dbReference>
<dbReference type="PANTHER" id="PTHR24286:SF81">
    <property type="entry name" value="CYTOCHROME P450 FAMILY PROTEIN, EXPRESSED"/>
    <property type="match status" value="1"/>
</dbReference>
<comment type="caution">
    <text evidence="3">The sequence shown here is derived from an EMBL/GenBank/DDBJ whole genome shotgun (WGS) entry which is preliminary data.</text>
</comment>
<evidence type="ECO:0000313" key="4">
    <source>
        <dbReference type="Proteomes" id="UP000729402"/>
    </source>
</evidence>
<accession>A0A8J5SET2</accession>
<dbReference type="AlphaFoldDB" id="A0A8J5SET2"/>
<protein>
    <submittedName>
        <fullName evidence="3">Uncharacterized protein</fullName>
    </submittedName>
</protein>
<reference evidence="3" key="2">
    <citation type="submission" date="2021-02" db="EMBL/GenBank/DDBJ databases">
        <authorList>
            <person name="Kimball J.A."/>
            <person name="Haas M.W."/>
            <person name="Macchietto M."/>
            <person name="Kono T."/>
            <person name="Duquette J."/>
            <person name="Shao M."/>
        </authorList>
    </citation>
    <scope>NUCLEOTIDE SEQUENCE</scope>
    <source>
        <tissue evidence="3">Fresh leaf tissue</tissue>
    </source>
</reference>
<dbReference type="OrthoDB" id="1470350at2759"/>
<dbReference type="GO" id="GO:0010268">
    <property type="term" value="P:brassinosteroid homeostasis"/>
    <property type="evidence" value="ECO:0007669"/>
    <property type="project" value="TreeGrafter"/>
</dbReference>
<dbReference type="PANTHER" id="PTHR24286">
    <property type="entry name" value="CYTOCHROME P450 26"/>
    <property type="match status" value="1"/>
</dbReference>
<organism evidence="3 4">
    <name type="scientific">Zizania palustris</name>
    <name type="common">Northern wild rice</name>
    <dbReference type="NCBI Taxonomy" id="103762"/>
    <lineage>
        <taxon>Eukaryota</taxon>
        <taxon>Viridiplantae</taxon>
        <taxon>Streptophyta</taxon>
        <taxon>Embryophyta</taxon>
        <taxon>Tracheophyta</taxon>
        <taxon>Spermatophyta</taxon>
        <taxon>Magnoliopsida</taxon>
        <taxon>Liliopsida</taxon>
        <taxon>Poales</taxon>
        <taxon>Poaceae</taxon>
        <taxon>BOP clade</taxon>
        <taxon>Oryzoideae</taxon>
        <taxon>Oryzeae</taxon>
        <taxon>Zizaniinae</taxon>
        <taxon>Zizania</taxon>
    </lineage>
</organism>
<reference evidence="3" key="1">
    <citation type="journal article" date="2021" name="bioRxiv">
        <title>Whole Genome Assembly and Annotation of Northern Wild Rice, Zizania palustris L., Supports a Whole Genome Duplication in the Zizania Genus.</title>
        <authorList>
            <person name="Haas M."/>
            <person name="Kono T."/>
            <person name="Macchietto M."/>
            <person name="Millas R."/>
            <person name="McGilp L."/>
            <person name="Shao M."/>
            <person name="Duquette J."/>
            <person name="Hirsch C.N."/>
            <person name="Kimball J."/>
        </authorList>
    </citation>
    <scope>NUCLEOTIDE SEQUENCE</scope>
    <source>
        <tissue evidence="3">Fresh leaf tissue</tissue>
    </source>
</reference>
<keyword evidence="1" id="KW-0479">Metal-binding</keyword>
<evidence type="ECO:0000313" key="3">
    <source>
        <dbReference type="EMBL" id="KAG8061747.1"/>
    </source>
</evidence>
<dbReference type="InterPro" id="IPR001128">
    <property type="entry name" value="Cyt_P450"/>
</dbReference>
<keyword evidence="4" id="KW-1185">Reference proteome</keyword>
<dbReference type="Pfam" id="PF00067">
    <property type="entry name" value="p450"/>
    <property type="match status" value="1"/>
</dbReference>
<evidence type="ECO:0000256" key="1">
    <source>
        <dbReference type="ARBA" id="ARBA00022723"/>
    </source>
</evidence>
<dbReference type="GO" id="GO:0005506">
    <property type="term" value="F:iron ion binding"/>
    <property type="evidence" value="ECO:0007669"/>
    <property type="project" value="InterPro"/>
</dbReference>
<dbReference type="EMBL" id="JAAALK010000286">
    <property type="protein sequence ID" value="KAG8061747.1"/>
    <property type="molecule type" value="Genomic_DNA"/>
</dbReference>